<dbReference type="RefSeq" id="WP_253862664.1">
    <property type="nucleotide sequence ID" value="NZ_BAAALN010000003.1"/>
</dbReference>
<sequence length="149" mass="16017">MPSFALRRTDFHGLRDVGGRHLKVYTISADGNPTGEALLESAVGIASTVLPDAPAPGGCGFVIVHRGEDSTWLLVHWWDGDILCQRLFRGGEGGEFVPAQPELFACVWELHVIDHERRSWAVHVLGTGDVDGYLGDTLTVPAGAELTTG</sequence>
<comment type="caution">
    <text evidence="1">The sequence shown here is derived from an EMBL/GenBank/DDBJ whole genome shotgun (WGS) entry which is preliminary data.</text>
</comment>
<dbReference type="Proteomes" id="UP001500653">
    <property type="component" value="Unassembled WGS sequence"/>
</dbReference>
<name>A0ABN1W0N7_9PSEU</name>
<protein>
    <recommendedName>
        <fullName evidence="3">Monooxygenase</fullName>
    </recommendedName>
</protein>
<keyword evidence="2" id="KW-1185">Reference proteome</keyword>
<accession>A0ABN1W0N7</accession>
<gene>
    <name evidence="1" type="ORF">GCM10009676_08760</name>
</gene>
<reference evidence="1 2" key="1">
    <citation type="journal article" date="2019" name="Int. J. Syst. Evol. Microbiol.">
        <title>The Global Catalogue of Microorganisms (GCM) 10K type strain sequencing project: providing services to taxonomists for standard genome sequencing and annotation.</title>
        <authorList>
            <consortium name="The Broad Institute Genomics Platform"/>
            <consortium name="The Broad Institute Genome Sequencing Center for Infectious Disease"/>
            <person name="Wu L."/>
            <person name="Ma J."/>
        </authorList>
    </citation>
    <scope>NUCLEOTIDE SEQUENCE [LARGE SCALE GENOMIC DNA]</scope>
    <source>
        <strain evidence="1 2">JCM 13023</strain>
    </source>
</reference>
<evidence type="ECO:0008006" key="3">
    <source>
        <dbReference type="Google" id="ProtNLM"/>
    </source>
</evidence>
<proteinExistence type="predicted"/>
<evidence type="ECO:0000313" key="2">
    <source>
        <dbReference type="Proteomes" id="UP001500653"/>
    </source>
</evidence>
<organism evidence="1 2">
    <name type="scientific">Prauserella halophila</name>
    <dbReference type="NCBI Taxonomy" id="185641"/>
    <lineage>
        <taxon>Bacteria</taxon>
        <taxon>Bacillati</taxon>
        <taxon>Actinomycetota</taxon>
        <taxon>Actinomycetes</taxon>
        <taxon>Pseudonocardiales</taxon>
        <taxon>Pseudonocardiaceae</taxon>
        <taxon>Prauserella</taxon>
    </lineage>
</organism>
<evidence type="ECO:0000313" key="1">
    <source>
        <dbReference type="EMBL" id="GAA1228574.1"/>
    </source>
</evidence>
<dbReference type="EMBL" id="BAAALN010000003">
    <property type="protein sequence ID" value="GAA1228574.1"/>
    <property type="molecule type" value="Genomic_DNA"/>
</dbReference>